<proteinExistence type="predicted"/>
<gene>
    <name evidence="1" type="ORF">V2W30_01560</name>
</gene>
<protein>
    <submittedName>
        <fullName evidence="1">GAF domain-containing protein</fullName>
    </submittedName>
</protein>
<dbReference type="Proteomes" id="UP001432251">
    <property type="component" value="Chromosome"/>
</dbReference>
<dbReference type="EMBL" id="CP146022">
    <property type="protein sequence ID" value="WWQ62182.1"/>
    <property type="molecule type" value="Genomic_DNA"/>
</dbReference>
<evidence type="ECO:0000313" key="1">
    <source>
        <dbReference type="EMBL" id="WWQ62182.1"/>
    </source>
</evidence>
<sequence length="189" mass="20820">MPFDSASGFHLPAQDTELARREQRLAELGLDLHGTDAQFDEAARRLAQAAGTPYAMVNLITDQQYFVGLHTPDAPNDPQAEAAAPVGRTMSREHGYCPAVLERRKPLVLHDVYSAPRFSSNPVVDELGIRVYYGAPLIDHHTGTVLGTVCAVGPDPRTLDTSRDALEMIKQFRDQVMNQIYQRAGEPLP</sequence>
<evidence type="ECO:0000313" key="2">
    <source>
        <dbReference type="Proteomes" id="UP001432251"/>
    </source>
</evidence>
<accession>A0ACD5A4W8</accession>
<keyword evidence="2" id="KW-1185">Reference proteome</keyword>
<organism evidence="1 2">
    <name type="scientific">Streptomyces citrinus</name>
    <dbReference type="NCBI Taxonomy" id="3118173"/>
    <lineage>
        <taxon>Bacteria</taxon>
        <taxon>Bacillati</taxon>
        <taxon>Actinomycetota</taxon>
        <taxon>Actinomycetes</taxon>
        <taxon>Kitasatosporales</taxon>
        <taxon>Streptomycetaceae</taxon>
        <taxon>Streptomyces</taxon>
    </lineage>
</organism>
<name>A0ACD5A4W8_9ACTN</name>
<reference evidence="1" key="1">
    <citation type="journal article" date="2025" name="Int. J. Syst. Evol. Microbiol.">
        <title>Streptomyces citrinus sp. nov., with yellow diffusible pigment.</title>
        <authorList>
            <person name="He Y."/>
            <person name="Yang E."/>
            <person name="Xu J."/>
            <person name="Sun Y."/>
            <person name="Sun L."/>
        </authorList>
    </citation>
    <scope>NUCLEOTIDE SEQUENCE</scope>
    <source>
        <strain evidence="1">Q6</strain>
    </source>
</reference>